<evidence type="ECO:0000256" key="2">
    <source>
        <dbReference type="ARBA" id="ARBA00005658"/>
    </source>
</evidence>
<dbReference type="InterPro" id="IPR000060">
    <property type="entry name" value="BCCT_transptr"/>
</dbReference>
<keyword evidence="7 8" id="KW-0472">Membrane</keyword>
<feature type="transmembrane region" description="Helical" evidence="8">
    <location>
        <begin position="280"/>
        <end position="300"/>
    </location>
</feature>
<comment type="caution">
    <text evidence="9">The sequence shown here is derived from an EMBL/GenBank/DDBJ whole genome shotgun (WGS) entry which is preliminary data.</text>
</comment>
<feature type="transmembrane region" description="Helical" evidence="8">
    <location>
        <begin position="418"/>
        <end position="437"/>
    </location>
</feature>
<proteinExistence type="inferred from homology"/>
<dbReference type="PANTHER" id="PTHR30047">
    <property type="entry name" value="HIGH-AFFINITY CHOLINE TRANSPORT PROTEIN-RELATED"/>
    <property type="match status" value="1"/>
</dbReference>
<dbReference type="NCBIfam" id="TIGR00842">
    <property type="entry name" value="bcct"/>
    <property type="match status" value="1"/>
</dbReference>
<dbReference type="AlphaFoldDB" id="A0AAV3U4H1"/>
<evidence type="ECO:0000313" key="10">
    <source>
        <dbReference type="Proteomes" id="UP001409585"/>
    </source>
</evidence>
<feature type="transmembrane region" description="Helical" evidence="8">
    <location>
        <begin position="464"/>
        <end position="486"/>
    </location>
</feature>
<dbReference type="GO" id="GO:0022857">
    <property type="term" value="F:transmembrane transporter activity"/>
    <property type="evidence" value="ECO:0007669"/>
    <property type="project" value="InterPro"/>
</dbReference>
<feature type="transmembrane region" description="Helical" evidence="8">
    <location>
        <begin position="164"/>
        <end position="184"/>
    </location>
</feature>
<keyword evidence="5 8" id="KW-0812">Transmembrane</keyword>
<comment type="subcellular location">
    <subcellularLocation>
        <location evidence="1">Cell membrane</location>
        <topology evidence="1">Multi-pass membrane protein</topology>
    </subcellularLocation>
</comment>
<keyword evidence="6 8" id="KW-1133">Transmembrane helix</keyword>
<evidence type="ECO:0000256" key="7">
    <source>
        <dbReference type="ARBA" id="ARBA00023136"/>
    </source>
</evidence>
<dbReference type="RefSeq" id="WP_345423256.1">
    <property type="nucleotide sequence ID" value="NZ_AP031496.1"/>
</dbReference>
<dbReference type="GO" id="GO:0005886">
    <property type="term" value="C:plasma membrane"/>
    <property type="evidence" value="ECO:0007669"/>
    <property type="project" value="UniProtKB-SubCell"/>
</dbReference>
<keyword evidence="4" id="KW-1003">Cell membrane</keyword>
<comment type="similarity">
    <text evidence="2">Belongs to the BCCT transporter (TC 2.A.15) family.</text>
</comment>
<feature type="transmembrane region" description="Helical" evidence="8">
    <location>
        <begin position="110"/>
        <end position="129"/>
    </location>
</feature>
<dbReference type="Pfam" id="PF02028">
    <property type="entry name" value="BCCT"/>
    <property type="match status" value="1"/>
</dbReference>
<evidence type="ECO:0000256" key="1">
    <source>
        <dbReference type="ARBA" id="ARBA00004651"/>
    </source>
</evidence>
<organism evidence="9 10">
    <name type="scientific">Halioxenophilus aromaticivorans</name>
    <dbReference type="NCBI Taxonomy" id="1306992"/>
    <lineage>
        <taxon>Bacteria</taxon>
        <taxon>Pseudomonadati</taxon>
        <taxon>Pseudomonadota</taxon>
        <taxon>Gammaproteobacteria</taxon>
        <taxon>Alteromonadales</taxon>
        <taxon>Alteromonadaceae</taxon>
        <taxon>Halioxenophilus</taxon>
    </lineage>
</organism>
<evidence type="ECO:0000256" key="4">
    <source>
        <dbReference type="ARBA" id="ARBA00022475"/>
    </source>
</evidence>
<feature type="transmembrane region" description="Helical" evidence="8">
    <location>
        <begin position="492"/>
        <end position="515"/>
    </location>
</feature>
<evidence type="ECO:0000256" key="6">
    <source>
        <dbReference type="ARBA" id="ARBA00022989"/>
    </source>
</evidence>
<evidence type="ECO:0000256" key="3">
    <source>
        <dbReference type="ARBA" id="ARBA00022448"/>
    </source>
</evidence>
<gene>
    <name evidence="9" type="ORF">GCM10025791_27660</name>
</gene>
<evidence type="ECO:0000256" key="5">
    <source>
        <dbReference type="ARBA" id="ARBA00022692"/>
    </source>
</evidence>
<feature type="transmembrane region" description="Helical" evidence="8">
    <location>
        <begin position="70"/>
        <end position="89"/>
    </location>
</feature>
<keyword evidence="10" id="KW-1185">Reference proteome</keyword>
<evidence type="ECO:0000256" key="8">
    <source>
        <dbReference type="SAM" id="Phobius"/>
    </source>
</evidence>
<feature type="transmembrane region" description="Helical" evidence="8">
    <location>
        <begin position="337"/>
        <end position="354"/>
    </location>
</feature>
<dbReference type="Proteomes" id="UP001409585">
    <property type="component" value="Unassembled WGS sequence"/>
</dbReference>
<accession>A0AAV3U4H1</accession>
<feature type="transmembrane region" description="Helical" evidence="8">
    <location>
        <begin position="249"/>
        <end position="268"/>
    </location>
</feature>
<sequence length="529" mass="57082">MRRARLNHYDTDYELGQDNVEVLGLDIHNPVFAISAGLVLLFVISTIAMPELANSWLSAARAWCINHFDWFFMASASGLLIFCVVLIFLPVGQIRLGGAAARPEFSLLSWFAMLFAAGMGIGLLFWGVAEPIAYYTGWAGTPMNAEPFSPQAAQLALPATLYHWGLNAWAIYAVVGLSLAFFCYNKGLPLTIRSAFYPLLGERCWGWPGHIIDILAVLATIFGLATSLGFGANQAASGLHFLFGIDDGLATKIAVICGVTLCAVVSVIRGLDGGVRLLSNLNMLLAALLMVLVFCLGPTWDIVQSLFVTGRDYLTNLIPLSNWVGREDQDWLHDWSVFYWAWWVSWSPFVGMFIARISKGRTIREFMVAVLLVPTLVTLLWMTVFGTSALEQAQAGVGQLAQGIDKMSLATYQMLENLPWAALTSAIATVLVIVFFVTSSDSGSLVIDSITAGGKLDAPVPQRIFWAVMEGLIALALLVGGGKAALGALQSGAIATGLPFTLVLLMMALSLSLGLRSEVKQLSASNKDG</sequence>
<dbReference type="EMBL" id="BAABLX010000026">
    <property type="protein sequence ID" value="GAA4946722.1"/>
    <property type="molecule type" value="Genomic_DNA"/>
</dbReference>
<keyword evidence="3" id="KW-0813">Transport</keyword>
<protein>
    <submittedName>
        <fullName evidence="9">BCCT family transporter</fullName>
    </submittedName>
</protein>
<feature type="transmembrane region" description="Helical" evidence="8">
    <location>
        <begin position="205"/>
        <end position="229"/>
    </location>
</feature>
<name>A0AAV3U4H1_9ALTE</name>
<reference evidence="10" key="1">
    <citation type="journal article" date="2019" name="Int. J. Syst. Evol. Microbiol.">
        <title>The Global Catalogue of Microorganisms (GCM) 10K type strain sequencing project: providing services to taxonomists for standard genome sequencing and annotation.</title>
        <authorList>
            <consortium name="The Broad Institute Genomics Platform"/>
            <consortium name="The Broad Institute Genome Sequencing Center for Infectious Disease"/>
            <person name="Wu L."/>
            <person name="Ma J."/>
        </authorList>
    </citation>
    <scope>NUCLEOTIDE SEQUENCE [LARGE SCALE GENOMIC DNA]</scope>
    <source>
        <strain evidence="10">JCM 19134</strain>
    </source>
</reference>
<feature type="transmembrane region" description="Helical" evidence="8">
    <location>
        <begin position="366"/>
        <end position="384"/>
    </location>
</feature>
<dbReference type="PANTHER" id="PTHR30047:SF7">
    <property type="entry name" value="HIGH-AFFINITY CHOLINE TRANSPORT PROTEIN"/>
    <property type="match status" value="1"/>
</dbReference>
<feature type="transmembrane region" description="Helical" evidence="8">
    <location>
        <begin position="31"/>
        <end position="50"/>
    </location>
</feature>
<evidence type="ECO:0000313" key="9">
    <source>
        <dbReference type="EMBL" id="GAA4946722.1"/>
    </source>
</evidence>